<feature type="domain" description="Aspartate carbamoyltransferase regulatory subunit N-terminal" evidence="4">
    <location>
        <begin position="2"/>
        <end position="88"/>
    </location>
</feature>
<evidence type="ECO:0000259" key="5">
    <source>
        <dbReference type="Pfam" id="PF02748"/>
    </source>
</evidence>
<dbReference type="Pfam" id="PF02748">
    <property type="entry name" value="PyrI_C"/>
    <property type="match status" value="1"/>
</dbReference>
<dbReference type="Gene3D" id="3.30.70.140">
    <property type="entry name" value="Aspartate carbamoyltransferase regulatory subunit, N-terminal domain"/>
    <property type="match status" value="1"/>
</dbReference>
<dbReference type="Pfam" id="PF01948">
    <property type="entry name" value="PyrI"/>
    <property type="match status" value="1"/>
</dbReference>
<keyword evidence="3" id="KW-0665">Pyrimidine biosynthesis</keyword>
<dbReference type="GO" id="GO:0046872">
    <property type="term" value="F:metal ion binding"/>
    <property type="evidence" value="ECO:0007669"/>
    <property type="project" value="UniProtKB-KW"/>
</dbReference>
<dbReference type="InterPro" id="IPR036792">
    <property type="entry name" value="Asp_carbatrfase_reg_C_sf"/>
</dbReference>
<dbReference type="NCBIfam" id="NF002063">
    <property type="entry name" value="PRK00893.1-3"/>
    <property type="match status" value="1"/>
</dbReference>
<dbReference type="Gene3D" id="2.30.30.20">
    <property type="entry name" value="Aspartate carbamoyltransferase regulatory subunit, C-terminal domain"/>
    <property type="match status" value="1"/>
</dbReference>
<evidence type="ECO:0000313" key="6">
    <source>
        <dbReference type="EMBL" id="CUP90857.1"/>
    </source>
</evidence>
<evidence type="ECO:0000256" key="3">
    <source>
        <dbReference type="ARBA" id="ARBA00022975"/>
    </source>
</evidence>
<evidence type="ECO:0000256" key="2">
    <source>
        <dbReference type="ARBA" id="ARBA00022833"/>
    </source>
</evidence>
<dbReference type="SUPFAM" id="SSF57825">
    <property type="entry name" value="Aspartate carbamoyltransferase, Regulatory-chain, C-terminal domain"/>
    <property type="match status" value="1"/>
</dbReference>
<dbReference type="GO" id="GO:0006207">
    <property type="term" value="P:'de novo' pyrimidine nucleobase biosynthetic process"/>
    <property type="evidence" value="ECO:0007669"/>
    <property type="project" value="InterPro"/>
</dbReference>
<dbReference type="SUPFAM" id="SSF54893">
    <property type="entry name" value="Aspartate carbamoyltransferase, Regulatory-chain, N-terminal domain"/>
    <property type="match status" value="1"/>
</dbReference>
<name>A0A174S4I9_9CLOT</name>
<keyword evidence="2" id="KW-0862">Zinc</keyword>
<dbReference type="InterPro" id="IPR020545">
    <property type="entry name" value="Asp_carbamoyltransf_reg_N"/>
</dbReference>
<organism evidence="6 7">
    <name type="scientific">Clostridium baratii</name>
    <dbReference type="NCBI Taxonomy" id="1561"/>
    <lineage>
        <taxon>Bacteria</taxon>
        <taxon>Bacillati</taxon>
        <taxon>Bacillota</taxon>
        <taxon>Clostridia</taxon>
        <taxon>Eubacteriales</taxon>
        <taxon>Clostridiaceae</taxon>
        <taxon>Clostridium</taxon>
    </lineage>
</organism>
<dbReference type="EMBL" id="CZBO01000001">
    <property type="protein sequence ID" value="CUP90857.1"/>
    <property type="molecule type" value="Genomic_DNA"/>
</dbReference>
<reference evidence="6 7" key="1">
    <citation type="submission" date="2015-09" db="EMBL/GenBank/DDBJ databases">
        <authorList>
            <consortium name="Pathogen Informatics"/>
        </authorList>
    </citation>
    <scope>NUCLEOTIDE SEQUENCE [LARGE SCALE GENOMIC DNA]</scope>
    <source>
        <strain evidence="6 7">2789STDY5834956</strain>
    </source>
</reference>
<evidence type="ECO:0000313" key="7">
    <source>
        <dbReference type="Proteomes" id="UP000095563"/>
    </source>
</evidence>
<proteinExistence type="predicted"/>
<dbReference type="GO" id="GO:0016740">
    <property type="term" value="F:transferase activity"/>
    <property type="evidence" value="ECO:0007669"/>
    <property type="project" value="UniProtKB-KW"/>
</dbReference>
<dbReference type="RefSeq" id="WP_055207199.1">
    <property type="nucleotide sequence ID" value="NZ_CZBO01000001.1"/>
</dbReference>
<dbReference type="InterPro" id="IPR036793">
    <property type="entry name" value="Asp_carbatrfase_reg_N_sf"/>
</dbReference>
<dbReference type="AlphaFoldDB" id="A0A174S4I9"/>
<evidence type="ECO:0000259" key="4">
    <source>
        <dbReference type="Pfam" id="PF01948"/>
    </source>
</evidence>
<gene>
    <name evidence="6" type="primary">pyrI</name>
    <name evidence="6" type="ORF">ERS852568_01256</name>
</gene>
<dbReference type="PANTHER" id="PTHR35805:SF1">
    <property type="entry name" value="ASPARTATE CARBAMOYLTRANSFERASE REGULATORY CHAIN"/>
    <property type="match status" value="1"/>
</dbReference>
<feature type="domain" description="Aspartate carbamoyltransferase regulatory subunit C-terminal" evidence="5">
    <location>
        <begin position="97"/>
        <end position="138"/>
    </location>
</feature>
<dbReference type="Proteomes" id="UP000095563">
    <property type="component" value="Unassembled WGS sequence"/>
</dbReference>
<protein>
    <submittedName>
        <fullName evidence="6">Aspartate carbamoyltransferase regulatory subunit</fullName>
    </submittedName>
</protein>
<dbReference type="GO" id="GO:0006221">
    <property type="term" value="P:pyrimidine nucleotide biosynthetic process"/>
    <property type="evidence" value="ECO:0007669"/>
    <property type="project" value="UniProtKB-KW"/>
</dbReference>
<keyword evidence="6" id="KW-0808">Transferase</keyword>
<accession>A0A174S4I9</accession>
<dbReference type="InterPro" id="IPR002801">
    <property type="entry name" value="Asp_carbamoylTrfase_reg"/>
</dbReference>
<sequence length="141" mass="16089">MLEITSIKNGLVIDHIKAGFGIKIFNHLNLEKSDLSVALIMNVKSNKGGRKDIIKVEGIEEINYEILAMLSPNITINEVRDEKIINKIVPNLPKEAQNIIVCENERCVTQDEDYVPQSFILVDEKEATYRCEYCDHICKLK</sequence>
<dbReference type="GO" id="GO:0009347">
    <property type="term" value="C:aspartate carbamoyltransferase complex"/>
    <property type="evidence" value="ECO:0007669"/>
    <property type="project" value="InterPro"/>
</dbReference>
<dbReference type="InterPro" id="IPR020542">
    <property type="entry name" value="Asp_carbamoyltrfase_reg_C"/>
</dbReference>
<evidence type="ECO:0000256" key="1">
    <source>
        <dbReference type="ARBA" id="ARBA00022723"/>
    </source>
</evidence>
<keyword evidence="1" id="KW-0479">Metal-binding</keyword>
<dbReference type="PANTHER" id="PTHR35805">
    <property type="entry name" value="ASPARTATE CARBAMOYLTRANSFERASE REGULATORY CHAIN"/>
    <property type="match status" value="1"/>
</dbReference>